<name>A0A819JVK7_9BILA</name>
<evidence type="ECO:0000313" key="2">
    <source>
        <dbReference type="Proteomes" id="UP000663874"/>
    </source>
</evidence>
<dbReference type="SUPFAM" id="SSF63712">
    <property type="entry name" value="Nicotinic receptor ligand binding domain-like"/>
    <property type="match status" value="1"/>
</dbReference>
<dbReference type="AlphaFoldDB" id="A0A819JVK7"/>
<reference evidence="1" key="1">
    <citation type="submission" date="2021-02" db="EMBL/GenBank/DDBJ databases">
        <authorList>
            <person name="Nowell W R."/>
        </authorList>
    </citation>
    <scope>NUCLEOTIDE SEQUENCE</scope>
</reference>
<dbReference type="GO" id="GO:0016020">
    <property type="term" value="C:membrane"/>
    <property type="evidence" value="ECO:0007669"/>
    <property type="project" value="InterPro"/>
</dbReference>
<dbReference type="InterPro" id="IPR036734">
    <property type="entry name" value="Neur_chan_lig-bd_sf"/>
</dbReference>
<dbReference type="Gene3D" id="2.70.170.10">
    <property type="entry name" value="Neurotransmitter-gated ion-channel ligand-binding domain"/>
    <property type="match status" value="1"/>
</dbReference>
<accession>A0A819JVK7</accession>
<evidence type="ECO:0000313" key="1">
    <source>
        <dbReference type="EMBL" id="CAF3935927.1"/>
    </source>
</evidence>
<gene>
    <name evidence="1" type="ORF">FNK824_LOCUS22401</name>
</gene>
<proteinExistence type="predicted"/>
<dbReference type="EMBL" id="CAJOBE010004527">
    <property type="protein sequence ID" value="CAF3935927.1"/>
    <property type="molecule type" value="Genomic_DNA"/>
</dbReference>
<dbReference type="Proteomes" id="UP000663874">
    <property type="component" value="Unassembled WGS sequence"/>
</dbReference>
<sequence length="256" mass="29748">MDFKEIDKNNTSNDMKRQVQRPLSTNRFFHTRGDPTLIDDIQMGRIASPNLYPVRYRNRCSSAVLSDSVLNSITDNIDGHIVRIRLFFIRIGEIDTLNERYHADVYFEARWIDCIHLDTLDLTAQQRTQLINESATIRLTEFSPIIHWTPKLLIENAVAQTGTSDSDECYVHFPVDVQDLTISITSDHHLDTVLLVQDEDRFSTINREAFFDQQEWSLYEHVATEIRQTKEEYSFEHETGIEAKKHPVLAFTCRAG</sequence>
<protein>
    <submittedName>
        <fullName evidence="1">Uncharacterized protein</fullName>
    </submittedName>
</protein>
<comment type="caution">
    <text evidence="1">The sequence shown here is derived from an EMBL/GenBank/DDBJ whole genome shotgun (WGS) entry which is preliminary data.</text>
</comment>
<dbReference type="GO" id="GO:0005230">
    <property type="term" value="F:extracellular ligand-gated monoatomic ion channel activity"/>
    <property type="evidence" value="ECO:0007669"/>
    <property type="project" value="InterPro"/>
</dbReference>
<organism evidence="1 2">
    <name type="scientific">Rotaria sordida</name>
    <dbReference type="NCBI Taxonomy" id="392033"/>
    <lineage>
        <taxon>Eukaryota</taxon>
        <taxon>Metazoa</taxon>
        <taxon>Spiralia</taxon>
        <taxon>Gnathifera</taxon>
        <taxon>Rotifera</taxon>
        <taxon>Eurotatoria</taxon>
        <taxon>Bdelloidea</taxon>
        <taxon>Philodinida</taxon>
        <taxon>Philodinidae</taxon>
        <taxon>Rotaria</taxon>
    </lineage>
</organism>